<feature type="region of interest" description="Disordered" evidence="1">
    <location>
        <begin position="1"/>
        <end position="23"/>
    </location>
</feature>
<dbReference type="AlphaFoldDB" id="A0A0X3NUP9"/>
<dbReference type="PROSITE" id="PS50172">
    <property type="entry name" value="BRCT"/>
    <property type="match status" value="1"/>
</dbReference>
<dbReference type="InterPro" id="IPR015125">
    <property type="entry name" value="53-BP1_Tudor"/>
</dbReference>
<feature type="compositionally biased region" description="Basic and acidic residues" evidence="1">
    <location>
        <begin position="251"/>
        <end position="263"/>
    </location>
</feature>
<evidence type="ECO:0000256" key="1">
    <source>
        <dbReference type="SAM" id="MobiDB-lite"/>
    </source>
</evidence>
<feature type="region of interest" description="Disordered" evidence="1">
    <location>
        <begin position="639"/>
        <end position="718"/>
    </location>
</feature>
<feature type="compositionally biased region" description="Polar residues" evidence="1">
    <location>
        <begin position="681"/>
        <end position="694"/>
    </location>
</feature>
<feature type="domain" description="BRCT" evidence="2">
    <location>
        <begin position="872"/>
        <end position="1004"/>
    </location>
</feature>
<name>A0A0X3NUP9_SCHSO</name>
<proteinExistence type="predicted"/>
<dbReference type="Pfam" id="PF09038">
    <property type="entry name" value="53-BP1_Tudor"/>
    <property type="match status" value="1"/>
</dbReference>
<dbReference type="SUPFAM" id="SSF52113">
    <property type="entry name" value="BRCT domain"/>
    <property type="match status" value="1"/>
</dbReference>
<gene>
    <name evidence="3" type="ORF">TR155796</name>
</gene>
<organism evidence="3">
    <name type="scientific">Schistocephalus solidus</name>
    <name type="common">Tapeworm</name>
    <dbReference type="NCBI Taxonomy" id="70667"/>
    <lineage>
        <taxon>Eukaryota</taxon>
        <taxon>Metazoa</taxon>
        <taxon>Spiralia</taxon>
        <taxon>Lophotrochozoa</taxon>
        <taxon>Platyhelminthes</taxon>
        <taxon>Cestoda</taxon>
        <taxon>Eucestoda</taxon>
        <taxon>Diphyllobothriidea</taxon>
        <taxon>Diphyllobothriidae</taxon>
        <taxon>Schistocephalus</taxon>
    </lineage>
</organism>
<dbReference type="InterPro" id="IPR001357">
    <property type="entry name" value="BRCT_dom"/>
</dbReference>
<reference evidence="3" key="1">
    <citation type="submission" date="2016-01" db="EMBL/GenBank/DDBJ databases">
        <title>Reference transcriptome for the parasite Schistocephalus solidus: insights into the molecular evolution of parasitism.</title>
        <authorList>
            <person name="Hebert F.O."/>
            <person name="Grambauer S."/>
            <person name="Barber I."/>
            <person name="Landry C.R."/>
            <person name="Aubin-Horth N."/>
        </authorList>
    </citation>
    <scope>NUCLEOTIDE SEQUENCE</scope>
</reference>
<feature type="region of interest" description="Disordered" evidence="1">
    <location>
        <begin position="387"/>
        <end position="421"/>
    </location>
</feature>
<dbReference type="EMBL" id="GEEE01020385">
    <property type="protein sequence ID" value="JAP42840.1"/>
    <property type="molecule type" value="Transcribed_RNA"/>
</dbReference>
<accession>A0A0X3NUP9</accession>
<feature type="region of interest" description="Disordered" evidence="1">
    <location>
        <begin position="755"/>
        <end position="779"/>
    </location>
</feature>
<feature type="compositionally biased region" description="Low complexity" evidence="1">
    <location>
        <begin position="593"/>
        <end position="604"/>
    </location>
</feature>
<feature type="region of interest" description="Disordered" evidence="1">
    <location>
        <begin position="156"/>
        <end position="194"/>
    </location>
</feature>
<dbReference type="SUPFAM" id="SSF63748">
    <property type="entry name" value="Tudor/PWWP/MBT"/>
    <property type="match status" value="1"/>
</dbReference>
<feature type="region of interest" description="Disordered" evidence="1">
    <location>
        <begin position="589"/>
        <end position="623"/>
    </location>
</feature>
<feature type="compositionally biased region" description="Polar residues" evidence="1">
    <location>
        <begin position="76"/>
        <end position="100"/>
    </location>
</feature>
<evidence type="ECO:0000313" key="3">
    <source>
        <dbReference type="EMBL" id="JAP42840.1"/>
    </source>
</evidence>
<protein>
    <recommendedName>
        <fullName evidence="2">BRCT domain-containing protein</fullName>
    </recommendedName>
</protein>
<evidence type="ECO:0000259" key="2">
    <source>
        <dbReference type="PROSITE" id="PS50172"/>
    </source>
</evidence>
<feature type="region of interest" description="Disordered" evidence="1">
    <location>
        <begin position="76"/>
        <end position="125"/>
    </location>
</feature>
<sequence>MDGASEEDIDANIIPSSNIEPPPPVTYVMPIMKQFTSPLTVSSPSRLTRHALSYTDSPSYAMEANLFSQADEFEDTCSSNNSRRSKGNVSAISTQLSSHQTDLKEESGRLSEESQNTQLGVLSHASPDANLPLRKMLESTDASLDLRDIALSRCSDIASPAPRGSTAEMSSLSQKVRASAPPPTTLPRTSDSRTSVLTSLENLPMSRPSSISAGSFGFQSVSETDLLKSDSHSSGTHQECSAAHGLLKTPRPPDRGSKDTDEHMKVSTISDASYTQLPSTCVLTLHILEEGGRSGMKYQSTQFSNSVCWQAPNIHKVDGESFRLCEEISSAADILTGRCSEWLHKTNPQARISSGSSGYFCPRIQQSALSVWREPAVLLHRVSRATESTGSSSGIPVAPSERLTQSPSRASSETPTLTSDALVPGEAQSISSLVPILPLTSKPESSSSELRRPILSAGDRIYGKWRTDNYFYAGHIVKVFSKNRIRVHFDDNSSGLLSADEIIGQPLLPVGANVAADLLGEGEYEAGYVIADSKTGDSPDVALSYAVRNVESGKLFTLQRARVAITEEEVVRLNAAGLLGQSPLLPVHDSIASSPPSSVPDPSVQNTSCLRSPSNAPTANLSTPEVSLDNLVYGKRSTARRITKQATASVSGTQSSRRLHTAPNASDSTEPPFEDDGTTSGGRTSSNNGPNSVDTVPVKRKKKALSSQRRMNRRDSQLLAFRRRAVASASMPHRVRASQRVGRAARRQLVAASVTRQPLSAPAAERETVGSLPSEPKRQRLLDLSDRFETPRHPLGPVSGSDVAAAHQTTLLVPDSEDTEFTQPMTDGSCLTDLPSIQNKRSRLTRTTPRRTAVPSISELTRLCRKYNIPPPASDLFSSWAVVLTSGVSQSGPTDRSSLQLSSTAISTQHPEAAFADRTFLSLLITTSGGRLIDSIEAGRLSCSGCLLEEDAADTGFAGCATDAEVSTRRVALVAPTHMRTLKYLQALSTLGRVPLLEPTWILDACRLAAGRRPLTAAAALLAKDVPAKVCDLPMHLLRLNRQAYELSRGLDRLSNQVIPASVVPALYLGTPDGPRLESLFTRSGLVGSVVAIVTDDARNFGQGWASILSLTNTYENGEGRRVMSPPPPVLSSTHALDWLTVWKRTSKSNFEDCSSSVDIKQIVFLDVDRLSAALVSEIGSLGFTLVNKEFLIHSLIHGRLLELTSGLALS</sequence>
<feature type="compositionally biased region" description="Acidic residues" evidence="1">
    <location>
        <begin position="1"/>
        <end position="10"/>
    </location>
</feature>
<feature type="compositionally biased region" description="Basic and acidic residues" evidence="1">
    <location>
        <begin position="101"/>
        <end position="112"/>
    </location>
</feature>
<dbReference type="Gene3D" id="2.30.30.140">
    <property type="match status" value="1"/>
</dbReference>
<feature type="compositionally biased region" description="Polar residues" evidence="1">
    <location>
        <begin position="167"/>
        <end position="176"/>
    </location>
</feature>
<feature type="compositionally biased region" description="Polar residues" evidence="1">
    <location>
        <begin position="644"/>
        <end position="656"/>
    </location>
</feature>
<feature type="compositionally biased region" description="Polar residues" evidence="1">
    <location>
        <begin position="605"/>
        <end position="623"/>
    </location>
</feature>
<feature type="region of interest" description="Disordered" evidence="1">
    <location>
        <begin position="227"/>
        <end position="263"/>
    </location>
</feature>
<feature type="compositionally biased region" description="Polar residues" evidence="1">
    <location>
        <begin position="402"/>
        <end position="419"/>
    </location>
</feature>
<dbReference type="Gene3D" id="3.40.50.10190">
    <property type="entry name" value="BRCT domain"/>
    <property type="match status" value="1"/>
</dbReference>
<dbReference type="InterPro" id="IPR036420">
    <property type="entry name" value="BRCT_dom_sf"/>
</dbReference>